<dbReference type="InterPro" id="IPR009057">
    <property type="entry name" value="Homeodomain-like_sf"/>
</dbReference>
<evidence type="ECO:0000256" key="6">
    <source>
        <dbReference type="SAM" id="MobiDB-lite"/>
    </source>
</evidence>
<reference evidence="9" key="1">
    <citation type="submission" date="2023-07" db="EMBL/GenBank/DDBJ databases">
        <title>draft genome sequence of fig (Ficus carica).</title>
        <authorList>
            <person name="Takahashi T."/>
            <person name="Nishimura K."/>
        </authorList>
    </citation>
    <scope>NUCLEOTIDE SEQUENCE</scope>
</reference>
<dbReference type="GO" id="GO:0000978">
    <property type="term" value="F:RNA polymerase II cis-regulatory region sequence-specific DNA binding"/>
    <property type="evidence" value="ECO:0007669"/>
    <property type="project" value="TreeGrafter"/>
</dbReference>
<dbReference type="PROSITE" id="PS50090">
    <property type="entry name" value="MYB_LIKE"/>
    <property type="match status" value="2"/>
</dbReference>
<evidence type="ECO:0000259" key="8">
    <source>
        <dbReference type="PROSITE" id="PS51294"/>
    </source>
</evidence>
<dbReference type="InterPro" id="IPR017930">
    <property type="entry name" value="Myb_dom"/>
</dbReference>
<dbReference type="PANTHER" id="PTHR45614">
    <property type="entry name" value="MYB PROTEIN-RELATED"/>
    <property type="match status" value="1"/>
</dbReference>
<evidence type="ECO:0000313" key="10">
    <source>
        <dbReference type="Proteomes" id="UP001187192"/>
    </source>
</evidence>
<evidence type="ECO:0000256" key="1">
    <source>
        <dbReference type="ARBA" id="ARBA00004123"/>
    </source>
</evidence>
<dbReference type="GO" id="GO:0005634">
    <property type="term" value="C:nucleus"/>
    <property type="evidence" value="ECO:0007669"/>
    <property type="project" value="UniProtKB-SubCell"/>
</dbReference>
<dbReference type="GO" id="GO:0000981">
    <property type="term" value="F:DNA-binding transcription factor activity, RNA polymerase II-specific"/>
    <property type="evidence" value="ECO:0007669"/>
    <property type="project" value="TreeGrafter"/>
</dbReference>
<feature type="region of interest" description="Disordered" evidence="6">
    <location>
        <begin position="178"/>
        <end position="198"/>
    </location>
</feature>
<dbReference type="FunFam" id="1.10.10.60:FF:000381">
    <property type="entry name" value="Transcription factor MYB119"/>
    <property type="match status" value="1"/>
</dbReference>
<evidence type="ECO:0000313" key="9">
    <source>
        <dbReference type="EMBL" id="GMN45904.1"/>
    </source>
</evidence>
<sequence>MELETEFIIRENSNVYHPPLLCENFTKSSMKFDLPITPSSPKNNFLQDFHHLDHHFHPVNGSTSNPIFSPQTPSFDPFETNYSCVGSVNNLGFHDQYYNKPFAQVITESFQSGHESLNFPCRNPILETNNVGFDWNLLPLNRRKITTPTNFVVPDEVSCITAANGYYKKVVMNKNKSTSSAKRRALRKGHKKTNSVKGQWTGEEDRLLIQLVEQYGVRKWSHIAQKLPGRIGKQCRERWHNHLRPDIKKDTWSEEEDKTLIESHKEIGNKWAEIAKRLPGRTENSIKNHWNATKRRQFSKRKCRSKCPRSSLLQDYIKSLNLGSSSSRTRPCQRKTSVVDVNDNRTLTTTKQQPQTLEVQNYNIDFEEDPDFCFDKNMMFQEDGCGTIDSLLDEMIMSCDYTFGGHHDEKVGLVVDLPAEDNVDDHHHGVMDGGDHVVKEELDLVEMISQVNGEVN</sequence>
<dbReference type="InterPro" id="IPR001005">
    <property type="entry name" value="SANT/Myb"/>
</dbReference>
<dbReference type="Pfam" id="PF13921">
    <property type="entry name" value="Myb_DNA-bind_6"/>
    <property type="match status" value="1"/>
</dbReference>
<dbReference type="Proteomes" id="UP001187192">
    <property type="component" value="Unassembled WGS sequence"/>
</dbReference>
<keyword evidence="2" id="KW-0677">Repeat</keyword>
<feature type="domain" description="HTH myb-type" evidence="8">
    <location>
        <begin position="196"/>
        <end position="247"/>
    </location>
</feature>
<accession>A0AA88A514</accession>
<keyword evidence="4" id="KW-0238">DNA-binding</keyword>
<feature type="domain" description="Myb-like" evidence="7">
    <location>
        <begin position="192"/>
        <end position="243"/>
    </location>
</feature>
<evidence type="ECO:0000259" key="7">
    <source>
        <dbReference type="PROSITE" id="PS50090"/>
    </source>
</evidence>
<evidence type="ECO:0000256" key="4">
    <source>
        <dbReference type="ARBA" id="ARBA00023125"/>
    </source>
</evidence>
<gene>
    <name evidence="9" type="ORF">TIFTF001_015084</name>
</gene>
<protein>
    <submittedName>
        <fullName evidence="9">Uncharacterized protein</fullName>
    </submittedName>
</protein>
<dbReference type="EMBL" id="BTGU01000021">
    <property type="protein sequence ID" value="GMN45904.1"/>
    <property type="molecule type" value="Genomic_DNA"/>
</dbReference>
<evidence type="ECO:0000256" key="3">
    <source>
        <dbReference type="ARBA" id="ARBA00023015"/>
    </source>
</evidence>
<organism evidence="9 10">
    <name type="scientific">Ficus carica</name>
    <name type="common">Common fig</name>
    <dbReference type="NCBI Taxonomy" id="3494"/>
    <lineage>
        <taxon>Eukaryota</taxon>
        <taxon>Viridiplantae</taxon>
        <taxon>Streptophyta</taxon>
        <taxon>Embryophyta</taxon>
        <taxon>Tracheophyta</taxon>
        <taxon>Spermatophyta</taxon>
        <taxon>Magnoliopsida</taxon>
        <taxon>eudicotyledons</taxon>
        <taxon>Gunneridae</taxon>
        <taxon>Pentapetalae</taxon>
        <taxon>rosids</taxon>
        <taxon>fabids</taxon>
        <taxon>Rosales</taxon>
        <taxon>Moraceae</taxon>
        <taxon>Ficeae</taxon>
        <taxon>Ficus</taxon>
    </lineage>
</organism>
<keyword evidence="10" id="KW-1185">Reference proteome</keyword>
<dbReference type="Gene3D" id="1.10.10.60">
    <property type="entry name" value="Homeodomain-like"/>
    <property type="match status" value="2"/>
</dbReference>
<dbReference type="PROSITE" id="PS51294">
    <property type="entry name" value="HTH_MYB"/>
    <property type="match status" value="2"/>
</dbReference>
<feature type="domain" description="HTH myb-type" evidence="8">
    <location>
        <begin position="248"/>
        <end position="298"/>
    </location>
</feature>
<evidence type="ECO:0000256" key="2">
    <source>
        <dbReference type="ARBA" id="ARBA00022737"/>
    </source>
</evidence>
<dbReference type="FunFam" id="1.10.10.60:FF:000010">
    <property type="entry name" value="Transcriptional activator Myb isoform A"/>
    <property type="match status" value="1"/>
</dbReference>
<feature type="compositionally biased region" description="Basic residues" evidence="6">
    <location>
        <begin position="181"/>
        <end position="194"/>
    </location>
</feature>
<name>A0AA88A514_FICCA</name>
<keyword evidence="3" id="KW-0804">Transcription</keyword>
<dbReference type="PANTHER" id="PTHR45614:SF285">
    <property type="entry name" value="TRANSCRIPTION FACTOR MYB98"/>
    <property type="match status" value="1"/>
</dbReference>
<dbReference type="SMART" id="SM00717">
    <property type="entry name" value="SANT"/>
    <property type="match status" value="2"/>
</dbReference>
<feature type="domain" description="Myb-like" evidence="7">
    <location>
        <begin position="244"/>
        <end position="294"/>
    </location>
</feature>
<comment type="subcellular location">
    <subcellularLocation>
        <location evidence="1">Nucleus</location>
    </subcellularLocation>
</comment>
<comment type="caution">
    <text evidence="9">The sequence shown here is derived from an EMBL/GenBank/DDBJ whole genome shotgun (WGS) entry which is preliminary data.</text>
</comment>
<dbReference type="SUPFAM" id="SSF46689">
    <property type="entry name" value="Homeodomain-like"/>
    <property type="match status" value="1"/>
</dbReference>
<evidence type="ECO:0000256" key="5">
    <source>
        <dbReference type="ARBA" id="ARBA00023242"/>
    </source>
</evidence>
<dbReference type="AlphaFoldDB" id="A0AA88A514"/>
<proteinExistence type="predicted"/>
<dbReference type="CDD" id="cd00167">
    <property type="entry name" value="SANT"/>
    <property type="match status" value="2"/>
</dbReference>
<keyword evidence="3" id="KW-0805">Transcription regulation</keyword>
<dbReference type="InterPro" id="IPR050560">
    <property type="entry name" value="MYB_TF"/>
</dbReference>
<keyword evidence="5" id="KW-0539">Nucleus</keyword>